<dbReference type="PROSITE" id="PS51915">
    <property type="entry name" value="ZAD"/>
    <property type="match status" value="1"/>
</dbReference>
<dbReference type="EMBL" id="GEBQ01031190">
    <property type="protein sequence ID" value="JAT08787.1"/>
    <property type="molecule type" value="Transcribed_RNA"/>
</dbReference>
<name>A0A1B6KBF5_9HEMI</name>
<dbReference type="GO" id="GO:0001228">
    <property type="term" value="F:DNA-binding transcription activator activity, RNA polymerase II-specific"/>
    <property type="evidence" value="ECO:0007669"/>
    <property type="project" value="TreeGrafter"/>
</dbReference>
<feature type="binding site" evidence="12">
    <location>
        <position position="17"/>
    </location>
    <ligand>
        <name>Zn(2+)</name>
        <dbReference type="ChEBI" id="CHEBI:29105"/>
    </ligand>
</feature>
<dbReference type="Pfam" id="PF07776">
    <property type="entry name" value="zf-AD"/>
    <property type="match status" value="1"/>
</dbReference>
<evidence type="ECO:0000256" key="2">
    <source>
        <dbReference type="ARBA" id="ARBA00006991"/>
    </source>
</evidence>
<keyword evidence="6 12" id="KW-0862">Zinc</keyword>
<feature type="domain" description="C2H2-type" evidence="13">
    <location>
        <begin position="447"/>
        <end position="474"/>
    </location>
</feature>
<evidence type="ECO:0000256" key="11">
    <source>
        <dbReference type="PROSITE-ProRule" id="PRU00042"/>
    </source>
</evidence>
<feature type="domain" description="ZAD" evidence="14">
    <location>
        <begin position="15"/>
        <end position="94"/>
    </location>
</feature>
<dbReference type="InterPro" id="IPR013087">
    <property type="entry name" value="Znf_C2H2_type"/>
</dbReference>
<evidence type="ECO:0000259" key="13">
    <source>
        <dbReference type="PROSITE" id="PS50157"/>
    </source>
</evidence>
<feature type="binding site" evidence="12">
    <location>
        <position position="70"/>
    </location>
    <ligand>
        <name>Zn(2+)</name>
        <dbReference type="ChEBI" id="CHEBI:29105"/>
    </ligand>
</feature>
<keyword evidence="8" id="KW-0238">DNA-binding</keyword>
<dbReference type="PROSITE" id="PS00028">
    <property type="entry name" value="ZINC_FINGER_C2H2_1"/>
    <property type="match status" value="8"/>
</dbReference>
<keyword evidence="5 11" id="KW-0863">Zinc-finger</keyword>
<dbReference type="Pfam" id="PF13912">
    <property type="entry name" value="zf-C2H2_6"/>
    <property type="match status" value="1"/>
</dbReference>
<dbReference type="SMART" id="SM00868">
    <property type="entry name" value="zf-AD"/>
    <property type="match status" value="1"/>
</dbReference>
<accession>A0A1B6KBF5</accession>
<evidence type="ECO:0000256" key="7">
    <source>
        <dbReference type="ARBA" id="ARBA00023015"/>
    </source>
</evidence>
<feature type="domain" description="C2H2-type" evidence="13">
    <location>
        <begin position="475"/>
        <end position="498"/>
    </location>
</feature>
<dbReference type="PANTHER" id="PTHR24393:SF15">
    <property type="entry name" value="IP01243P-RELATED"/>
    <property type="match status" value="1"/>
</dbReference>
<dbReference type="Pfam" id="PF00096">
    <property type="entry name" value="zf-C2H2"/>
    <property type="match status" value="6"/>
</dbReference>
<sequence length="498" mass="57530">MAPANSIDSLLDLTNICRLCLSQNAHLHPIFTENKLIESSFGSLDSKIKACVDIEIMPGDNLPGMICYRCVEQLENWVKFKELCDNANTLLLQCAAGGIQSLSDEILQKTSQNSNGCLYLPETSPDFSFVDISLLEQDSLFQKLEDTQQECLPSNRPIVEDSNPTLLEDNPICTRTGQTSVNEKESNIQNEKEAQKEQNKIILRKKYLNIYSKKYKCDLCEIVFTKFSGLLHHDKVDHKNMIPDEMCVICGKLFVTKHRLDMHKNLKHRGKIYECDVCGLKSVSEKSLKVHKVRHSARFVCSVCNFVSSTNRSLQDHLNIHKIESSYSCEVCQRTFKQKQSLEHHLKNHDDDQVLRAKCDVCFKKFKTFNMLRKHKISHNKEIYGDIRSTCMSVCEICGLTFKTNSALYTHKLSHYEKRHMCMVCDKLFYTKNLLRRHMLVHGEHSFACKVCNKSFSRVDTLSLHLNTHIKSQLFSCQQCDRSFSLNRYLKRHIARMH</sequence>
<evidence type="ECO:0000256" key="10">
    <source>
        <dbReference type="ARBA" id="ARBA00023242"/>
    </source>
</evidence>
<protein>
    <recommendedName>
        <fullName evidence="16">Protein krueppel</fullName>
    </recommendedName>
</protein>
<dbReference type="GO" id="GO:0005634">
    <property type="term" value="C:nucleus"/>
    <property type="evidence" value="ECO:0007669"/>
    <property type="project" value="UniProtKB-SubCell"/>
</dbReference>
<dbReference type="PANTHER" id="PTHR24393">
    <property type="entry name" value="ZINC FINGER PROTEIN"/>
    <property type="match status" value="1"/>
</dbReference>
<dbReference type="InterPro" id="IPR012934">
    <property type="entry name" value="Znf_AD"/>
</dbReference>
<dbReference type="GO" id="GO:0000978">
    <property type="term" value="F:RNA polymerase II cis-regulatory region sequence-specific DNA binding"/>
    <property type="evidence" value="ECO:0007669"/>
    <property type="project" value="TreeGrafter"/>
</dbReference>
<keyword evidence="7" id="KW-0805">Transcription regulation</keyword>
<keyword evidence="10" id="KW-0539">Nucleus</keyword>
<evidence type="ECO:0000256" key="4">
    <source>
        <dbReference type="ARBA" id="ARBA00022737"/>
    </source>
</evidence>
<evidence type="ECO:0000259" key="14">
    <source>
        <dbReference type="PROSITE" id="PS51915"/>
    </source>
</evidence>
<feature type="domain" description="C2H2-type" evidence="13">
    <location>
        <begin position="215"/>
        <end position="243"/>
    </location>
</feature>
<dbReference type="AlphaFoldDB" id="A0A1B6KBF5"/>
<evidence type="ECO:0000256" key="9">
    <source>
        <dbReference type="ARBA" id="ARBA00023163"/>
    </source>
</evidence>
<evidence type="ECO:0000256" key="3">
    <source>
        <dbReference type="ARBA" id="ARBA00022723"/>
    </source>
</evidence>
<dbReference type="SUPFAM" id="SSF57716">
    <property type="entry name" value="Glucocorticoid receptor-like (DNA-binding domain)"/>
    <property type="match status" value="1"/>
</dbReference>
<evidence type="ECO:0000256" key="12">
    <source>
        <dbReference type="PROSITE-ProRule" id="PRU01263"/>
    </source>
</evidence>
<evidence type="ECO:0008006" key="16">
    <source>
        <dbReference type="Google" id="ProtNLM"/>
    </source>
</evidence>
<evidence type="ECO:0000256" key="8">
    <source>
        <dbReference type="ARBA" id="ARBA00023125"/>
    </source>
</evidence>
<dbReference type="InterPro" id="IPR036236">
    <property type="entry name" value="Znf_C2H2_sf"/>
</dbReference>
<feature type="domain" description="C2H2-type" evidence="13">
    <location>
        <begin position="327"/>
        <end position="354"/>
    </location>
</feature>
<evidence type="ECO:0000313" key="15">
    <source>
        <dbReference type="EMBL" id="JAT08787.1"/>
    </source>
</evidence>
<dbReference type="SUPFAM" id="SSF57667">
    <property type="entry name" value="beta-beta-alpha zinc fingers"/>
    <property type="match status" value="5"/>
</dbReference>
<evidence type="ECO:0000256" key="5">
    <source>
        <dbReference type="ARBA" id="ARBA00022771"/>
    </source>
</evidence>
<organism evidence="15">
    <name type="scientific">Graphocephala atropunctata</name>
    <dbReference type="NCBI Taxonomy" id="36148"/>
    <lineage>
        <taxon>Eukaryota</taxon>
        <taxon>Metazoa</taxon>
        <taxon>Ecdysozoa</taxon>
        <taxon>Arthropoda</taxon>
        <taxon>Hexapoda</taxon>
        <taxon>Insecta</taxon>
        <taxon>Pterygota</taxon>
        <taxon>Neoptera</taxon>
        <taxon>Paraneoptera</taxon>
        <taxon>Hemiptera</taxon>
        <taxon>Auchenorrhyncha</taxon>
        <taxon>Membracoidea</taxon>
        <taxon>Cicadellidae</taxon>
        <taxon>Cicadellinae</taxon>
        <taxon>Cicadellini</taxon>
        <taxon>Graphocephala</taxon>
    </lineage>
</organism>
<feature type="domain" description="C2H2-type" evidence="13">
    <location>
        <begin position="245"/>
        <end position="273"/>
    </location>
</feature>
<feature type="domain" description="C2H2-type" evidence="13">
    <location>
        <begin position="420"/>
        <end position="442"/>
    </location>
</feature>
<comment type="similarity">
    <text evidence="2">Belongs to the krueppel C2H2-type zinc-finger protein family.</text>
</comment>
<feature type="binding site" evidence="12">
    <location>
        <position position="67"/>
    </location>
    <ligand>
        <name>Zn(2+)</name>
        <dbReference type="ChEBI" id="CHEBI:29105"/>
    </ligand>
</feature>
<reference evidence="15" key="1">
    <citation type="submission" date="2015-11" db="EMBL/GenBank/DDBJ databases">
        <title>De novo transcriptome assembly of four potential Pierce s Disease insect vectors from Arizona vineyards.</title>
        <authorList>
            <person name="Tassone E.E."/>
        </authorList>
    </citation>
    <scope>NUCLEOTIDE SEQUENCE</scope>
</reference>
<gene>
    <name evidence="15" type="ORF">g.52470</name>
</gene>
<feature type="domain" description="C2H2-type" evidence="13">
    <location>
        <begin position="393"/>
        <end position="420"/>
    </location>
</feature>
<evidence type="ECO:0000256" key="1">
    <source>
        <dbReference type="ARBA" id="ARBA00004123"/>
    </source>
</evidence>
<keyword evidence="9" id="KW-0804">Transcription</keyword>
<dbReference type="GO" id="GO:0008270">
    <property type="term" value="F:zinc ion binding"/>
    <property type="evidence" value="ECO:0007669"/>
    <property type="project" value="UniProtKB-UniRule"/>
</dbReference>
<dbReference type="SMART" id="SM00355">
    <property type="entry name" value="ZnF_C2H2"/>
    <property type="match status" value="10"/>
</dbReference>
<comment type="subcellular location">
    <subcellularLocation>
        <location evidence="1">Nucleus</location>
    </subcellularLocation>
</comment>
<feature type="binding site" evidence="12">
    <location>
        <position position="20"/>
    </location>
    <ligand>
        <name>Zn(2+)</name>
        <dbReference type="ChEBI" id="CHEBI:29105"/>
    </ligand>
</feature>
<proteinExistence type="inferred from homology"/>
<dbReference type="Gene3D" id="3.30.160.60">
    <property type="entry name" value="Classic Zinc Finger"/>
    <property type="match status" value="6"/>
</dbReference>
<keyword evidence="3 12" id="KW-0479">Metal-binding</keyword>
<feature type="domain" description="C2H2-type" evidence="13">
    <location>
        <begin position="357"/>
        <end position="384"/>
    </location>
</feature>
<dbReference type="PROSITE" id="PS50157">
    <property type="entry name" value="ZINC_FINGER_C2H2_2"/>
    <property type="match status" value="8"/>
</dbReference>
<dbReference type="Gene3D" id="3.40.1800.20">
    <property type="match status" value="1"/>
</dbReference>
<evidence type="ECO:0000256" key="6">
    <source>
        <dbReference type="ARBA" id="ARBA00022833"/>
    </source>
</evidence>
<keyword evidence="4" id="KW-0677">Repeat</keyword>